<protein>
    <submittedName>
        <fullName evidence="4">CheY chemotaxis protein or a CheY-like REC (Receiver) domain</fullName>
    </submittedName>
</protein>
<keyword evidence="2" id="KW-0472">Membrane</keyword>
<dbReference type="AlphaFoldDB" id="A0A1H4RBI0"/>
<evidence type="ECO:0000313" key="5">
    <source>
        <dbReference type="Proteomes" id="UP000183038"/>
    </source>
</evidence>
<dbReference type="EMBL" id="FNTB01000001">
    <property type="protein sequence ID" value="SEC29242.1"/>
    <property type="molecule type" value="Genomic_DNA"/>
</dbReference>
<dbReference type="OrthoDB" id="7631574at2"/>
<dbReference type="Proteomes" id="UP000183038">
    <property type="component" value="Unassembled WGS sequence"/>
</dbReference>
<keyword evidence="2" id="KW-1133">Transmembrane helix</keyword>
<keyword evidence="2" id="KW-0812">Transmembrane</keyword>
<dbReference type="InterPro" id="IPR001789">
    <property type="entry name" value="Sig_transdc_resp-reg_receiver"/>
</dbReference>
<dbReference type="PANTHER" id="PTHR44520:SF2">
    <property type="entry name" value="RESPONSE REGULATOR RCP1"/>
    <property type="match status" value="1"/>
</dbReference>
<gene>
    <name evidence="4" type="ORF">SAMN05192540_2818</name>
</gene>
<keyword evidence="1" id="KW-0597">Phosphoprotein</keyword>
<dbReference type="PROSITE" id="PS50110">
    <property type="entry name" value="RESPONSE_REGULATORY"/>
    <property type="match status" value="1"/>
</dbReference>
<feature type="transmembrane region" description="Helical" evidence="2">
    <location>
        <begin position="45"/>
        <end position="64"/>
    </location>
</feature>
<dbReference type="Gene3D" id="3.40.50.2300">
    <property type="match status" value="1"/>
</dbReference>
<evidence type="ECO:0000313" key="4">
    <source>
        <dbReference type="EMBL" id="SEC29242.1"/>
    </source>
</evidence>
<evidence type="ECO:0000259" key="3">
    <source>
        <dbReference type="PROSITE" id="PS50110"/>
    </source>
</evidence>
<sequence>MKDYNVFSPLAYADDDEDDRMFFAEAMQEIFPEINMKLFHNGEVLITYILSTITAGIVPKLIFLDLNMPIMNGFECLSVLKNNTLLSKIPVVIYSTSSSETDRKKILEMGAVRFITKEISFKKMLVQLKTTMDDLYHKELNTKVI</sequence>
<feature type="domain" description="Response regulatory" evidence="3">
    <location>
        <begin position="9"/>
        <end position="132"/>
    </location>
</feature>
<dbReference type="SMART" id="SM00448">
    <property type="entry name" value="REC"/>
    <property type="match status" value="1"/>
</dbReference>
<dbReference type="PANTHER" id="PTHR44520">
    <property type="entry name" value="RESPONSE REGULATOR RCP1-RELATED"/>
    <property type="match status" value="1"/>
</dbReference>
<name>A0A1H4RBI0_9FLAO</name>
<proteinExistence type="predicted"/>
<organism evidence="4 5">
    <name type="scientific">Maribacter dokdonensis</name>
    <dbReference type="NCBI Taxonomy" id="320912"/>
    <lineage>
        <taxon>Bacteria</taxon>
        <taxon>Pseudomonadati</taxon>
        <taxon>Bacteroidota</taxon>
        <taxon>Flavobacteriia</taxon>
        <taxon>Flavobacteriales</taxon>
        <taxon>Flavobacteriaceae</taxon>
        <taxon>Maribacter</taxon>
    </lineage>
</organism>
<reference evidence="4 5" key="1">
    <citation type="submission" date="2016-10" db="EMBL/GenBank/DDBJ databases">
        <authorList>
            <person name="de Groot N.N."/>
        </authorList>
    </citation>
    <scope>NUCLEOTIDE SEQUENCE [LARGE SCALE GENOMIC DNA]</scope>
    <source>
        <strain evidence="4 5">MAR_2009_71</strain>
    </source>
</reference>
<dbReference type="InterPro" id="IPR011006">
    <property type="entry name" value="CheY-like_superfamily"/>
</dbReference>
<evidence type="ECO:0000256" key="1">
    <source>
        <dbReference type="PROSITE-ProRule" id="PRU00169"/>
    </source>
</evidence>
<dbReference type="RefSeq" id="WP_074673578.1">
    <property type="nucleotide sequence ID" value="NZ_FNTB01000001.1"/>
</dbReference>
<dbReference type="GO" id="GO:0000160">
    <property type="term" value="P:phosphorelay signal transduction system"/>
    <property type="evidence" value="ECO:0007669"/>
    <property type="project" value="InterPro"/>
</dbReference>
<feature type="modified residue" description="4-aspartylphosphate" evidence="1">
    <location>
        <position position="65"/>
    </location>
</feature>
<dbReference type="Pfam" id="PF00072">
    <property type="entry name" value="Response_reg"/>
    <property type="match status" value="1"/>
</dbReference>
<evidence type="ECO:0000256" key="2">
    <source>
        <dbReference type="SAM" id="Phobius"/>
    </source>
</evidence>
<accession>A0A1H4RBI0</accession>
<dbReference type="InterPro" id="IPR052893">
    <property type="entry name" value="TCS_response_regulator"/>
</dbReference>
<dbReference type="SUPFAM" id="SSF52172">
    <property type="entry name" value="CheY-like"/>
    <property type="match status" value="1"/>
</dbReference>